<proteinExistence type="predicted"/>
<organism evidence="1 2">
    <name type="scientific">Aeromonas caviae</name>
    <name type="common">Aeromonas punctata</name>
    <dbReference type="NCBI Taxonomy" id="648"/>
    <lineage>
        <taxon>Bacteria</taxon>
        <taxon>Pseudomonadati</taxon>
        <taxon>Pseudomonadota</taxon>
        <taxon>Gammaproteobacteria</taxon>
        <taxon>Aeromonadales</taxon>
        <taxon>Aeromonadaceae</taxon>
        <taxon>Aeromonas</taxon>
    </lineage>
</organism>
<gene>
    <name evidence="1" type="ORF">N5I07_18345</name>
</gene>
<dbReference type="EMBL" id="JAOCFT010000001">
    <property type="protein sequence ID" value="MDH1899485.1"/>
    <property type="molecule type" value="Genomic_DNA"/>
</dbReference>
<dbReference type="RefSeq" id="WP_268452275.1">
    <property type="nucleotide sequence ID" value="NZ_JAOCFT010000001.1"/>
</dbReference>
<reference evidence="1" key="1">
    <citation type="submission" date="2022-09" db="EMBL/GenBank/DDBJ databases">
        <title>Intensive care unit water sources are persistently colonized with multi-drug resistant bacteria and are the site of extensive horizontal gene transfer of antibiotic resistance genes.</title>
        <authorList>
            <person name="Diorio-Toth L."/>
        </authorList>
    </citation>
    <scope>NUCLEOTIDE SEQUENCE</scope>
    <source>
        <strain evidence="1">GD03796</strain>
    </source>
</reference>
<name>A0AA42VE14_AERCA</name>
<evidence type="ECO:0000313" key="2">
    <source>
        <dbReference type="Proteomes" id="UP001160758"/>
    </source>
</evidence>
<dbReference type="AlphaFoldDB" id="A0AA42VE14"/>
<sequence>MTVSLRRQHYAELLMTEHWFSLDSISNGNAEIIAHMLSGAICYAENHVKRECLPEEQVLLTTIIVKALLASKWPETIALVSLPFTSTNELATIAVLRYRKFVINELGGDQTPCTLQVCNDTEKLREAQHVYRVPLISRWISNLRRILRKVAILLGISKFSERDFL</sequence>
<protein>
    <submittedName>
        <fullName evidence="1">Uncharacterized protein</fullName>
    </submittedName>
</protein>
<comment type="caution">
    <text evidence="1">The sequence shown here is derived from an EMBL/GenBank/DDBJ whole genome shotgun (WGS) entry which is preliminary data.</text>
</comment>
<dbReference type="Proteomes" id="UP001160758">
    <property type="component" value="Unassembled WGS sequence"/>
</dbReference>
<evidence type="ECO:0000313" key="1">
    <source>
        <dbReference type="EMBL" id="MDH1899485.1"/>
    </source>
</evidence>
<accession>A0AA42VE14</accession>